<evidence type="ECO:0000313" key="2">
    <source>
        <dbReference type="EMBL" id="HIZ75804.1"/>
    </source>
</evidence>
<keyword evidence="1" id="KW-0732">Signal</keyword>
<sequence length="62" mass="6620">MTNSMKKAALTAVLLLFWLLGAVNVSAQEKGDHTPADMENMTVLTTASMSTGEDTVYLEVGD</sequence>
<feature type="chain" id="PRO_5038406394" evidence="1">
    <location>
        <begin position="28"/>
        <end position="62"/>
    </location>
</feature>
<dbReference type="Proteomes" id="UP000824116">
    <property type="component" value="Unassembled WGS sequence"/>
</dbReference>
<dbReference type="AlphaFoldDB" id="A0A9D2K3I6"/>
<evidence type="ECO:0000313" key="3">
    <source>
        <dbReference type="Proteomes" id="UP000824116"/>
    </source>
</evidence>
<reference evidence="2" key="2">
    <citation type="submission" date="2021-04" db="EMBL/GenBank/DDBJ databases">
        <authorList>
            <person name="Gilroy R."/>
        </authorList>
    </citation>
    <scope>NUCLEOTIDE SEQUENCE</scope>
    <source>
        <strain evidence="2">CHK196-3914</strain>
    </source>
</reference>
<protein>
    <submittedName>
        <fullName evidence="2">Uncharacterized protein</fullName>
    </submittedName>
</protein>
<feature type="signal peptide" evidence="1">
    <location>
        <begin position="1"/>
        <end position="27"/>
    </location>
</feature>
<reference evidence="2" key="1">
    <citation type="journal article" date="2021" name="PeerJ">
        <title>Extensive microbial diversity within the chicken gut microbiome revealed by metagenomics and culture.</title>
        <authorList>
            <person name="Gilroy R."/>
            <person name="Ravi A."/>
            <person name="Getino M."/>
            <person name="Pursley I."/>
            <person name="Horton D.L."/>
            <person name="Alikhan N.F."/>
            <person name="Baker D."/>
            <person name="Gharbi K."/>
            <person name="Hall N."/>
            <person name="Watson M."/>
            <person name="Adriaenssens E.M."/>
            <person name="Foster-Nyarko E."/>
            <person name="Jarju S."/>
            <person name="Secka A."/>
            <person name="Antonio M."/>
            <person name="Oren A."/>
            <person name="Chaudhuri R.R."/>
            <person name="La Ragione R."/>
            <person name="Hildebrand F."/>
            <person name="Pallen M.J."/>
        </authorList>
    </citation>
    <scope>NUCLEOTIDE SEQUENCE</scope>
    <source>
        <strain evidence="2">CHK196-3914</strain>
    </source>
</reference>
<comment type="caution">
    <text evidence="2">The sequence shown here is derived from an EMBL/GenBank/DDBJ whole genome shotgun (WGS) entry which is preliminary data.</text>
</comment>
<accession>A0A9D2K3I6</accession>
<name>A0A9D2K3I6_9FIRM</name>
<feature type="non-terminal residue" evidence="2">
    <location>
        <position position="62"/>
    </location>
</feature>
<proteinExistence type="predicted"/>
<evidence type="ECO:0000256" key="1">
    <source>
        <dbReference type="SAM" id="SignalP"/>
    </source>
</evidence>
<organism evidence="2 3">
    <name type="scientific">Candidatus Mediterraneibacter stercoravium</name>
    <dbReference type="NCBI Taxonomy" id="2838685"/>
    <lineage>
        <taxon>Bacteria</taxon>
        <taxon>Bacillati</taxon>
        <taxon>Bacillota</taxon>
        <taxon>Clostridia</taxon>
        <taxon>Lachnospirales</taxon>
        <taxon>Lachnospiraceae</taxon>
        <taxon>Mediterraneibacter</taxon>
    </lineage>
</organism>
<gene>
    <name evidence="2" type="ORF">H9723_11290</name>
</gene>
<dbReference type="EMBL" id="DXAY01000262">
    <property type="protein sequence ID" value="HIZ75804.1"/>
    <property type="molecule type" value="Genomic_DNA"/>
</dbReference>